<dbReference type="Gramene" id="evm.model.02.3197">
    <property type="protein sequence ID" value="cds.evm.model.02.3197"/>
    <property type="gene ID" value="evm.TU.02.3197"/>
</dbReference>
<organism evidence="3 4">
    <name type="scientific">Cannabis sativa</name>
    <name type="common">Hemp</name>
    <name type="synonym">Marijuana</name>
    <dbReference type="NCBI Taxonomy" id="3483"/>
    <lineage>
        <taxon>Eukaryota</taxon>
        <taxon>Viridiplantae</taxon>
        <taxon>Streptophyta</taxon>
        <taxon>Embryophyta</taxon>
        <taxon>Tracheophyta</taxon>
        <taxon>Spermatophyta</taxon>
        <taxon>Magnoliopsida</taxon>
        <taxon>eudicotyledons</taxon>
        <taxon>Gunneridae</taxon>
        <taxon>Pentapetalae</taxon>
        <taxon>rosids</taxon>
        <taxon>fabids</taxon>
        <taxon>Rosales</taxon>
        <taxon>Cannabaceae</taxon>
        <taxon>Cannabis</taxon>
    </lineage>
</organism>
<dbReference type="EMBL" id="UZAU01000244">
    <property type="status" value="NOT_ANNOTATED_CDS"/>
    <property type="molecule type" value="Genomic_DNA"/>
</dbReference>
<feature type="binding site" evidence="1">
    <location>
        <position position="166"/>
    </location>
    <ligand>
        <name>Zn(2+)</name>
        <dbReference type="ChEBI" id="CHEBI:29105"/>
    </ligand>
</feature>
<dbReference type="PANTHER" id="PTHR31116">
    <property type="entry name" value="OS04G0501200 PROTEIN"/>
    <property type="match status" value="1"/>
</dbReference>
<dbReference type="InterPro" id="IPR011257">
    <property type="entry name" value="DNA_glycosylase"/>
</dbReference>
<feature type="compositionally biased region" description="Low complexity" evidence="2">
    <location>
        <begin position="96"/>
        <end position="111"/>
    </location>
</feature>
<dbReference type="GO" id="GO:0046872">
    <property type="term" value="F:metal ion binding"/>
    <property type="evidence" value="ECO:0007669"/>
    <property type="project" value="UniProtKB-KW"/>
</dbReference>
<feature type="compositionally biased region" description="Basic and acidic residues" evidence="2">
    <location>
        <begin position="37"/>
        <end position="58"/>
    </location>
</feature>
<dbReference type="SUPFAM" id="SSF48150">
    <property type="entry name" value="DNA-glycosylase"/>
    <property type="match status" value="1"/>
</dbReference>
<feature type="binding site" evidence="1">
    <location>
        <position position="181"/>
    </location>
    <ligand>
        <name>Zn(2+)</name>
        <dbReference type="ChEBI" id="CHEBI:29105"/>
    </ligand>
</feature>
<dbReference type="Pfam" id="PF03352">
    <property type="entry name" value="Adenine_glyco"/>
    <property type="match status" value="1"/>
</dbReference>
<dbReference type="EnsemblPlants" id="evm.model.02.3197">
    <property type="protein sequence ID" value="cds.evm.model.02.3197"/>
    <property type="gene ID" value="evm.TU.02.3197"/>
</dbReference>
<evidence type="ECO:0000256" key="2">
    <source>
        <dbReference type="SAM" id="MobiDB-lite"/>
    </source>
</evidence>
<keyword evidence="1" id="KW-0479">Metal-binding</keyword>
<feature type="region of interest" description="Disordered" evidence="2">
    <location>
        <begin position="1"/>
        <end position="69"/>
    </location>
</feature>
<dbReference type="OMA" id="FIWNFVN"/>
<dbReference type="Proteomes" id="UP000596661">
    <property type="component" value="Chromosome 2"/>
</dbReference>
<accession>A0A803P0B5</accession>
<dbReference type="GO" id="GO:0008725">
    <property type="term" value="F:DNA-3-methyladenine glycosylase activity"/>
    <property type="evidence" value="ECO:0007669"/>
    <property type="project" value="InterPro"/>
</dbReference>
<evidence type="ECO:0000313" key="3">
    <source>
        <dbReference type="EnsemblPlants" id="cds.evm.model.02.3197"/>
    </source>
</evidence>
<reference evidence="3" key="2">
    <citation type="submission" date="2021-03" db="UniProtKB">
        <authorList>
            <consortium name="EnsemblPlants"/>
        </authorList>
    </citation>
    <scope>IDENTIFICATION</scope>
</reference>
<proteinExistence type="predicted"/>
<evidence type="ECO:0000313" key="4">
    <source>
        <dbReference type="Proteomes" id="UP000596661"/>
    </source>
</evidence>
<dbReference type="GO" id="GO:0006284">
    <property type="term" value="P:base-excision repair"/>
    <property type="evidence" value="ECO:0007669"/>
    <property type="project" value="InterPro"/>
</dbReference>
<keyword evidence="1" id="KW-0862">Zinc</keyword>
<feature type="compositionally biased region" description="Low complexity" evidence="2">
    <location>
        <begin position="23"/>
        <end position="36"/>
    </location>
</feature>
<protein>
    <submittedName>
        <fullName evidence="3">Uncharacterized protein</fullName>
    </submittedName>
</protein>
<feature type="binding site" evidence="1">
    <location>
        <position position="343"/>
    </location>
    <ligand>
        <name>Zn(2+)</name>
        <dbReference type="ChEBI" id="CHEBI:29105"/>
    </ligand>
</feature>
<dbReference type="InterPro" id="IPR005019">
    <property type="entry name" value="Adenine_glyco"/>
</dbReference>
<evidence type="ECO:0000256" key="1">
    <source>
        <dbReference type="PIRSR" id="PIRSR605019-1"/>
    </source>
</evidence>
<dbReference type="Gene3D" id="1.10.340.30">
    <property type="entry name" value="Hypothetical protein, domain 2"/>
    <property type="match status" value="1"/>
</dbReference>
<dbReference type="PANTHER" id="PTHR31116:SF5">
    <property type="entry name" value="OS06G0649800 PROTEIN"/>
    <property type="match status" value="1"/>
</dbReference>
<feature type="binding site" evidence="1">
    <location>
        <position position="339"/>
    </location>
    <ligand>
        <name>Zn(2+)</name>
        <dbReference type="ChEBI" id="CHEBI:29105"/>
    </ligand>
</feature>
<reference evidence="3" key="1">
    <citation type="submission" date="2018-11" db="EMBL/GenBank/DDBJ databases">
        <authorList>
            <person name="Grassa J C."/>
        </authorList>
    </citation>
    <scope>NUCLEOTIDE SEQUENCE [LARGE SCALE GENOMIC DNA]</scope>
</reference>
<name>A0A803P0B5_CANSA</name>
<dbReference type="AlphaFoldDB" id="A0A803P0B5"/>
<keyword evidence="4" id="KW-1185">Reference proteome</keyword>
<feature type="region of interest" description="Disordered" evidence="2">
    <location>
        <begin position="96"/>
        <end position="130"/>
    </location>
</feature>
<sequence>MSGPPRLRSTNIADTESRPVLVPAGNNNNNTAAARPADARKPAPKKPEKPSQETEKKKALPNSASQCVKVPTILKRQQGADLHHRHHSLLNSSMNASFSSEASSSDSSSNSGRTSRRGVAPLRRKQLGMKTAAAERIETERAPVSKVGGNVVSSDSNDCLDSKKRCAWITSNTDQCYIAFHDEEWGVPVHDDKKLFELLSLSGALAELTWPAILNKRHLFREVFLDFDPIAISKLNEKKIISPGSPARTLLSELKLRAMIDNARQICKVIEEFGSFDKYIWSFVIHKPIISQFRYPRQVPVKTPKAEVISKDLVRRGFRSVGPTVVYTFMQVAGLTNDHLTSCFRFQECAGTIEAGEKDGAVKCKTSSNIHIEPTDFEELTRAVEELVRRTEEEL</sequence>
<dbReference type="OrthoDB" id="3941538at2759"/>